<feature type="compositionally biased region" description="Basic residues" evidence="1">
    <location>
        <begin position="1159"/>
        <end position="1172"/>
    </location>
</feature>
<gene>
    <name evidence="2" type="ORF">CGC20_1920</name>
</gene>
<feature type="compositionally biased region" description="Basic and acidic residues" evidence="1">
    <location>
        <begin position="69"/>
        <end position="85"/>
    </location>
</feature>
<dbReference type="Proteomes" id="UP000318821">
    <property type="component" value="Unassembled WGS sequence"/>
</dbReference>
<organism evidence="2 3">
    <name type="scientific">Leishmania donovani</name>
    <dbReference type="NCBI Taxonomy" id="5661"/>
    <lineage>
        <taxon>Eukaryota</taxon>
        <taxon>Discoba</taxon>
        <taxon>Euglenozoa</taxon>
        <taxon>Kinetoplastea</taxon>
        <taxon>Metakinetoplastina</taxon>
        <taxon>Trypanosomatida</taxon>
        <taxon>Trypanosomatidae</taxon>
        <taxon>Leishmaniinae</taxon>
        <taxon>Leishmania</taxon>
    </lineage>
</organism>
<feature type="region of interest" description="Disordered" evidence="1">
    <location>
        <begin position="1"/>
        <end position="180"/>
    </location>
</feature>
<feature type="compositionally biased region" description="Basic residues" evidence="1">
    <location>
        <begin position="228"/>
        <end position="243"/>
    </location>
</feature>
<feature type="compositionally biased region" description="Low complexity" evidence="1">
    <location>
        <begin position="480"/>
        <end position="497"/>
    </location>
</feature>
<reference evidence="3" key="1">
    <citation type="submission" date="2019-02" db="EMBL/GenBank/DDBJ databases">
        <title>FDA dAtabase for Regulatory Grade micrObial Sequences (FDA-ARGOS): Supporting development and validation of Infectious Disease Dx tests.</title>
        <authorList>
            <person name="Duncan R."/>
            <person name="Fisher C."/>
            <person name="Tallon L."/>
            <person name="Sadzewicz L."/>
            <person name="Sengamalay N."/>
            <person name="Ott S."/>
            <person name="Godinez A."/>
            <person name="Nagaraj S."/>
            <person name="Vavikolanu K."/>
            <person name="Vyas G."/>
            <person name="Nadendla S."/>
            <person name="Aluvathingal J."/>
            <person name="Sichtig H."/>
        </authorList>
    </citation>
    <scope>NUCLEOTIDE SEQUENCE [LARGE SCALE GENOMIC DNA]</scope>
    <source>
        <strain evidence="3">FDAARGOS_360</strain>
    </source>
</reference>
<feature type="compositionally biased region" description="Basic and acidic residues" evidence="1">
    <location>
        <begin position="1460"/>
        <end position="1469"/>
    </location>
</feature>
<feature type="compositionally biased region" description="Low complexity" evidence="1">
    <location>
        <begin position="348"/>
        <end position="357"/>
    </location>
</feature>
<feature type="compositionally biased region" description="Basic and acidic residues" evidence="1">
    <location>
        <begin position="582"/>
        <end position="595"/>
    </location>
</feature>
<feature type="compositionally biased region" description="Low complexity" evidence="1">
    <location>
        <begin position="34"/>
        <end position="47"/>
    </location>
</feature>
<feature type="region of interest" description="Disordered" evidence="1">
    <location>
        <begin position="480"/>
        <end position="629"/>
    </location>
</feature>
<feature type="compositionally biased region" description="Basic and acidic residues" evidence="1">
    <location>
        <begin position="1251"/>
        <end position="1263"/>
    </location>
</feature>
<accession>A0A504XWM6</accession>
<feature type="compositionally biased region" description="Basic and acidic residues" evidence="1">
    <location>
        <begin position="95"/>
        <end position="110"/>
    </location>
</feature>
<feature type="compositionally biased region" description="Basic residues" evidence="1">
    <location>
        <begin position="1283"/>
        <end position="1293"/>
    </location>
</feature>
<feature type="region of interest" description="Disordered" evidence="1">
    <location>
        <begin position="1242"/>
        <end position="1352"/>
    </location>
</feature>
<feature type="region of interest" description="Disordered" evidence="1">
    <location>
        <begin position="1083"/>
        <end position="1203"/>
    </location>
</feature>
<feature type="compositionally biased region" description="Polar residues" evidence="1">
    <location>
        <begin position="1447"/>
        <end position="1458"/>
    </location>
</feature>
<feature type="region of interest" description="Disordered" evidence="1">
    <location>
        <begin position="343"/>
        <end position="379"/>
    </location>
</feature>
<dbReference type="VEuPathDB" id="TriTrypDB:LdCL_340018000"/>
<feature type="compositionally biased region" description="Basic and acidic residues" evidence="1">
    <location>
        <begin position="199"/>
        <end position="212"/>
    </location>
</feature>
<feature type="compositionally biased region" description="Basic residues" evidence="1">
    <location>
        <begin position="1180"/>
        <end position="1194"/>
    </location>
</feature>
<feature type="compositionally biased region" description="Polar residues" evidence="1">
    <location>
        <begin position="244"/>
        <end position="258"/>
    </location>
</feature>
<feature type="compositionally biased region" description="Low complexity" evidence="1">
    <location>
        <begin position="1314"/>
        <end position="1333"/>
    </location>
</feature>
<comment type="caution">
    <text evidence="2">The sequence shown here is derived from an EMBL/GenBank/DDBJ whole genome shotgun (WGS) entry which is preliminary data.</text>
</comment>
<feature type="compositionally biased region" description="Basic residues" evidence="1">
    <location>
        <begin position="1023"/>
        <end position="1034"/>
    </location>
</feature>
<feature type="compositionally biased region" description="Low complexity" evidence="1">
    <location>
        <begin position="1110"/>
        <end position="1131"/>
    </location>
</feature>
<feature type="region of interest" description="Disordered" evidence="1">
    <location>
        <begin position="422"/>
        <end position="463"/>
    </location>
</feature>
<name>A0A504XWM6_LEIDO</name>
<feature type="compositionally biased region" description="Pro residues" evidence="1">
    <location>
        <begin position="1298"/>
        <end position="1309"/>
    </location>
</feature>
<feature type="region of interest" description="Disordered" evidence="1">
    <location>
        <begin position="922"/>
        <end position="1049"/>
    </location>
</feature>
<feature type="region of interest" description="Disordered" evidence="1">
    <location>
        <begin position="1371"/>
        <end position="1392"/>
    </location>
</feature>
<evidence type="ECO:0000313" key="2">
    <source>
        <dbReference type="EMBL" id="TPP50410.1"/>
    </source>
</evidence>
<evidence type="ECO:0000256" key="1">
    <source>
        <dbReference type="SAM" id="MobiDB-lite"/>
    </source>
</evidence>
<feature type="compositionally biased region" description="Basic and acidic residues" evidence="1">
    <location>
        <begin position="1132"/>
        <end position="1153"/>
    </location>
</feature>
<proteinExistence type="predicted"/>
<feature type="compositionally biased region" description="Basic and acidic residues" evidence="1">
    <location>
        <begin position="1012"/>
        <end position="1022"/>
    </location>
</feature>
<evidence type="ECO:0000313" key="3">
    <source>
        <dbReference type="Proteomes" id="UP000318821"/>
    </source>
</evidence>
<protein>
    <submittedName>
        <fullName evidence="2">Uncharacterized protein</fullName>
    </submittedName>
</protein>
<dbReference type="VEuPathDB" id="TriTrypDB:LDHU3_34.1930"/>
<feature type="compositionally biased region" description="Polar residues" evidence="1">
    <location>
        <begin position="1489"/>
        <end position="1505"/>
    </location>
</feature>
<feature type="region of interest" description="Disordered" evidence="1">
    <location>
        <begin position="197"/>
        <end position="260"/>
    </location>
</feature>
<feature type="compositionally biased region" description="Basic residues" evidence="1">
    <location>
        <begin position="596"/>
        <end position="606"/>
    </location>
</feature>
<feature type="compositionally biased region" description="Polar residues" evidence="1">
    <location>
        <begin position="1090"/>
        <end position="1099"/>
    </location>
</feature>
<feature type="region of interest" description="Disordered" evidence="1">
    <location>
        <begin position="393"/>
        <end position="412"/>
    </location>
</feature>
<feature type="region of interest" description="Disordered" evidence="1">
    <location>
        <begin position="1431"/>
        <end position="1516"/>
    </location>
</feature>
<feature type="compositionally biased region" description="Basic and acidic residues" evidence="1">
    <location>
        <begin position="167"/>
        <end position="178"/>
    </location>
</feature>
<dbReference type="VEuPathDB" id="TriTrypDB:LdBPK_341210.1"/>
<sequence length="1646" mass="177064">MDSNFTGSDGSLPVRYVSPLKPHQDEYRGSSYQPTSSSPPALACAASVGIAGAPPTGHPSPHRLSTSASKDRDGTSSARSREKSLTPRSPPSLTQRDDTDEPIRGSSDHDHHHRRSSRGAETRSGLPAEAGEALPTPHSRARGMRVGVEMRDHSSGQSVADDLSGSRSEDRKVEKAVVAEEPQVYVDPLLLERRHRHELARQELPSHVERHSPSAGATRDSPHAGKSQPHRRHSGLHARRRSPGSRTAAQQQPATFESVSLRDIIMRYDSPETKSRCGTPSTQFTARAILRLPSDVRQLQLQHSGDGDDDDAAHALTPGAVALEASVASSSLLSSGGVPADELFWDEPTPTSRASSRSPPPVSPRSSSTLAPNTPDRHKVLRKKLVVVVRRKKNGSAPSENDPLRHPAAAAAPALEKLIDKVERGGSASVSSRCLSRASEHQGQRPRELSQRRDGCDDHAGENEISVEDRMRFRHALSVLSSRSVSPRASVSPSTTSKAGRSQRSRTRSPDSQNNASNDRARPRRRSGSASEDSVSHTGDAALRRSSGRRHRSHVAAVSETAAASICATWPPQRRSARSVSRHSDEKSARRSDGGHRHKSRRRHSHERVAHSTAERRRHSLSGASMPGAPCCATQNDEFYGAADMAKDVAALFPSPLQERIGITPMSVPLLPRLVLRAELGALPQGQYAHRPHSNIDAVQHTDGSWSASDGEDEHTMRRITDSASVGRRSRPLMLQFSSGTQTDRATGVSHAFGSARSGMPLLAATPVQRAAAIGPTEGTRDSAHPGKPVGTSVPTVGAGVAASSLASTCNAAGDAVFNEEMVLAVEERAANSPLVEDASATEGEAAVFGGNVGASRAAYAPLFSATSAHVAATSSRSVAQDLGTVAPAMMDATNSVPLFVPPLTVDNVSLLSHDWQSTLRERSSKAKRTAVANVPRSAHALPPRSGPQSFLEIKRDVRQRSGSPRLVAQREPEQQQAKRSPPFSAPSEKKSMQGKSAMPVGSVSKSCAASKSRDGVEERSTSARKHSRRRRCRASPERRANSNGDQLTDALNVETLSTVAADSPCKSSSSAEKINMAGDVTGVVGVSPQPLSTESLSAPPTLGEAKQKAQQSDQTSSSSSRSCSAAAAESRALRSVEKAAEKRHGNHQRDEPSQSPSSRRRKTSNKHKKAKHDGDEQKKRQRGHGRHGRHSRSCTRSLSGQTCDAAAAEIDNDSDVDSNLTTSMEFQLSRLRLLREAAVFTKSPPSAALKGKEKEAIEEAAKRRSKSPAATTGSRLSDGADRKKKKREKAYHRSTSPPKPGPLPPPPSHQRSRALYGEEAAAGAAASLSDAASRYRRGASDYSPRADGAAFASTCPYFTDGSIYRGGQEEDAEAPYARHRAAARTEADSETLYERYLRRPHTSPLRGQRPHVTSAAAGWADGFRPAYRPASRPAATVEDPSVWHRSYSNPSRPSTRWNDYVRDAERGATSRSSSSPERGRGSGAEVGSPNSEQPASGTYSASYTSRRRQTGEFDDIDVAPIRQYFNDHVQVGTDDRSGGEQYGTTSAFEWHHSQSAASNHAPMARPWLSNNYERSRAAATKKHVNVTTFSYRLRRTTVMRGMCLITPTTSAALVKHTVTDAQTAEDFVQGVREIISSLQQYRNSA</sequence>
<dbReference type="EMBL" id="RHLD01000026">
    <property type="protein sequence ID" value="TPP50410.1"/>
    <property type="molecule type" value="Genomic_DNA"/>
</dbReference>
<feature type="compositionally biased region" description="Basic and acidic residues" evidence="1">
    <location>
        <begin position="438"/>
        <end position="463"/>
    </location>
</feature>